<dbReference type="PROSITE" id="PS51318">
    <property type="entry name" value="TAT"/>
    <property type="match status" value="1"/>
</dbReference>
<name>A0ABU2TB96_9ACTN</name>
<evidence type="ECO:0000256" key="1">
    <source>
        <dbReference type="SAM" id="SignalP"/>
    </source>
</evidence>
<evidence type="ECO:0000313" key="4">
    <source>
        <dbReference type="Proteomes" id="UP001180551"/>
    </source>
</evidence>
<dbReference type="PANTHER" id="PTHR21666:SF270">
    <property type="entry name" value="MUREIN HYDROLASE ACTIVATOR ENVC"/>
    <property type="match status" value="1"/>
</dbReference>
<reference evidence="3" key="1">
    <citation type="submission" date="2024-05" db="EMBL/GenBank/DDBJ databases">
        <title>30 novel species of actinomycetes from the DSMZ collection.</title>
        <authorList>
            <person name="Nouioui I."/>
        </authorList>
    </citation>
    <scope>NUCLEOTIDE SEQUENCE</scope>
    <source>
        <strain evidence="3">DSM 41527</strain>
    </source>
</reference>
<dbReference type="PANTHER" id="PTHR21666">
    <property type="entry name" value="PEPTIDASE-RELATED"/>
    <property type="match status" value="1"/>
</dbReference>
<keyword evidence="3" id="KW-0378">Hydrolase</keyword>
<dbReference type="EMBL" id="JAVRFE010000027">
    <property type="protein sequence ID" value="MDT0458155.1"/>
    <property type="molecule type" value="Genomic_DNA"/>
</dbReference>
<keyword evidence="1" id="KW-0732">Signal</keyword>
<dbReference type="GO" id="GO:0016787">
    <property type="term" value="F:hydrolase activity"/>
    <property type="evidence" value="ECO:0007669"/>
    <property type="project" value="UniProtKB-KW"/>
</dbReference>
<feature type="signal peptide" evidence="1">
    <location>
        <begin position="1"/>
        <end position="37"/>
    </location>
</feature>
<dbReference type="Pfam" id="PF01551">
    <property type="entry name" value="Peptidase_M23"/>
    <property type="match status" value="1"/>
</dbReference>
<gene>
    <name evidence="3" type="ORF">RM550_20850</name>
</gene>
<dbReference type="InterPro" id="IPR011055">
    <property type="entry name" value="Dup_hybrid_motif"/>
</dbReference>
<proteinExistence type="predicted"/>
<dbReference type="InterPro" id="IPR016047">
    <property type="entry name" value="M23ase_b-sheet_dom"/>
</dbReference>
<comment type="caution">
    <text evidence="3">The sequence shown here is derived from an EMBL/GenBank/DDBJ whole genome shotgun (WGS) entry which is preliminary data.</text>
</comment>
<evidence type="ECO:0000259" key="2">
    <source>
        <dbReference type="Pfam" id="PF01551"/>
    </source>
</evidence>
<feature type="chain" id="PRO_5046235808" evidence="1">
    <location>
        <begin position="38"/>
        <end position="189"/>
    </location>
</feature>
<sequence length="189" mass="20555">MTPFRIRPPHRRMLLHAIATAAMGGVLTLTASQAAHAAAPTAAGTRSGKWTHPTTAHFRISSPYGARGHWRAGHHTGIDLAVRSGTRVRSVGSGTVVLARRSGAYGKAVTIRMNDGRYILFGHLSRITVRPGQKVRARTRLGYSGATGRVTGPHLHLEVRKNRRYGSDINPLTYLARHGVRLTSRSFTP</sequence>
<dbReference type="Proteomes" id="UP001180551">
    <property type="component" value="Unassembled WGS sequence"/>
</dbReference>
<protein>
    <submittedName>
        <fullName evidence="3">M23 family metallopeptidase</fullName>
        <ecNumber evidence="3">3.4.-.-</ecNumber>
    </submittedName>
</protein>
<dbReference type="Gene3D" id="2.70.70.10">
    <property type="entry name" value="Glucose Permease (Domain IIA)"/>
    <property type="match status" value="1"/>
</dbReference>
<dbReference type="SUPFAM" id="SSF51261">
    <property type="entry name" value="Duplicated hybrid motif"/>
    <property type="match status" value="1"/>
</dbReference>
<accession>A0ABU2TB96</accession>
<organism evidence="3 4">
    <name type="scientific">Streptomyces mooreae</name>
    <dbReference type="NCBI Taxonomy" id="3075523"/>
    <lineage>
        <taxon>Bacteria</taxon>
        <taxon>Bacillati</taxon>
        <taxon>Actinomycetota</taxon>
        <taxon>Actinomycetes</taxon>
        <taxon>Kitasatosporales</taxon>
        <taxon>Streptomycetaceae</taxon>
        <taxon>Streptomyces</taxon>
    </lineage>
</organism>
<feature type="domain" description="M23ase beta-sheet core" evidence="2">
    <location>
        <begin position="74"/>
        <end position="164"/>
    </location>
</feature>
<dbReference type="InterPro" id="IPR006311">
    <property type="entry name" value="TAT_signal"/>
</dbReference>
<dbReference type="EC" id="3.4.-.-" evidence="3"/>
<dbReference type="InterPro" id="IPR050570">
    <property type="entry name" value="Cell_wall_metabolism_enzyme"/>
</dbReference>
<dbReference type="RefSeq" id="WP_311625254.1">
    <property type="nucleotide sequence ID" value="NZ_JAVRFE010000027.1"/>
</dbReference>
<keyword evidence="4" id="KW-1185">Reference proteome</keyword>
<evidence type="ECO:0000313" key="3">
    <source>
        <dbReference type="EMBL" id="MDT0458155.1"/>
    </source>
</evidence>
<dbReference type="CDD" id="cd12797">
    <property type="entry name" value="M23_peptidase"/>
    <property type="match status" value="1"/>
</dbReference>